<keyword evidence="5" id="KW-1185">Reference proteome</keyword>
<keyword evidence="2" id="KW-0012">Acyltransferase</keyword>
<dbReference type="SUPFAM" id="SSF55729">
    <property type="entry name" value="Acyl-CoA N-acyltransferases (Nat)"/>
    <property type="match status" value="1"/>
</dbReference>
<proteinExistence type="predicted"/>
<sequence length="174" mass="19609">METNNTNYSFRKAEMADAAKVWEIIAQAIERRRRDGSTQWQDGYPNPTSIQNDIADGWGYVIEIGSEIAAYCALIFDMEPAYEKIEGKWHSDGPYAVLHRMAVSDAFAGQGLAKAIFREAEKTVLQSGIKTIKVDTNFDNAAMLSILKSLGYQYRGEVYFRGSARKAFEKTLME</sequence>
<feature type="domain" description="N-acetyltransferase" evidence="3">
    <location>
        <begin position="8"/>
        <end position="174"/>
    </location>
</feature>
<evidence type="ECO:0000256" key="1">
    <source>
        <dbReference type="ARBA" id="ARBA00022679"/>
    </source>
</evidence>
<comment type="caution">
    <text evidence="4">The sequence shown here is derived from an EMBL/GenBank/DDBJ whole genome shotgun (WGS) entry which is preliminary data.</text>
</comment>
<dbReference type="RefSeq" id="WP_251833397.1">
    <property type="nucleotide sequence ID" value="NZ_JACSPS010000002.1"/>
</dbReference>
<dbReference type="InterPro" id="IPR016181">
    <property type="entry name" value="Acyl_CoA_acyltransferase"/>
</dbReference>
<evidence type="ECO:0000313" key="4">
    <source>
        <dbReference type="EMBL" id="MBD8018202.1"/>
    </source>
</evidence>
<dbReference type="InterPro" id="IPR050832">
    <property type="entry name" value="Bact_Acetyltransf"/>
</dbReference>
<dbReference type="CDD" id="cd04301">
    <property type="entry name" value="NAT_SF"/>
    <property type="match status" value="1"/>
</dbReference>
<name>A0ABR8WMN2_9FLAO</name>
<dbReference type="PROSITE" id="PS51186">
    <property type="entry name" value="GNAT"/>
    <property type="match status" value="1"/>
</dbReference>
<dbReference type="PANTHER" id="PTHR43877:SF2">
    <property type="entry name" value="AMINOALKYLPHOSPHONATE N-ACETYLTRANSFERASE-RELATED"/>
    <property type="match status" value="1"/>
</dbReference>
<evidence type="ECO:0000256" key="2">
    <source>
        <dbReference type="ARBA" id="ARBA00023315"/>
    </source>
</evidence>
<organism evidence="4 5">
    <name type="scientific">Kaistella pullorum</name>
    <dbReference type="NCBI Taxonomy" id="2763074"/>
    <lineage>
        <taxon>Bacteria</taxon>
        <taxon>Pseudomonadati</taxon>
        <taxon>Bacteroidota</taxon>
        <taxon>Flavobacteriia</taxon>
        <taxon>Flavobacteriales</taxon>
        <taxon>Weeksellaceae</taxon>
        <taxon>Chryseobacterium group</taxon>
        <taxon>Kaistella</taxon>
    </lineage>
</organism>
<dbReference type="EMBL" id="JACSPS010000002">
    <property type="protein sequence ID" value="MBD8018202.1"/>
    <property type="molecule type" value="Genomic_DNA"/>
</dbReference>
<protein>
    <submittedName>
        <fullName evidence="4">GNAT family N-acetyltransferase</fullName>
    </submittedName>
</protein>
<dbReference type="InterPro" id="IPR000182">
    <property type="entry name" value="GNAT_dom"/>
</dbReference>
<dbReference type="Pfam" id="PF00583">
    <property type="entry name" value="Acetyltransf_1"/>
    <property type="match status" value="1"/>
</dbReference>
<accession>A0ABR8WMN2</accession>
<evidence type="ECO:0000313" key="5">
    <source>
        <dbReference type="Proteomes" id="UP000626242"/>
    </source>
</evidence>
<keyword evidence="1" id="KW-0808">Transferase</keyword>
<dbReference type="PANTHER" id="PTHR43877">
    <property type="entry name" value="AMINOALKYLPHOSPHONATE N-ACETYLTRANSFERASE-RELATED-RELATED"/>
    <property type="match status" value="1"/>
</dbReference>
<gene>
    <name evidence="4" type="ORF">H9628_06935</name>
</gene>
<dbReference type="Gene3D" id="3.40.630.30">
    <property type="match status" value="1"/>
</dbReference>
<dbReference type="Proteomes" id="UP000626242">
    <property type="component" value="Unassembled WGS sequence"/>
</dbReference>
<reference evidence="4 5" key="1">
    <citation type="submission" date="2020-08" db="EMBL/GenBank/DDBJ databases">
        <title>A Genomic Blueprint of the Chicken Gut Microbiome.</title>
        <authorList>
            <person name="Gilroy R."/>
            <person name="Ravi A."/>
            <person name="Getino M."/>
            <person name="Pursley I."/>
            <person name="Horton D.L."/>
            <person name="Alikhan N.-F."/>
            <person name="Baker D."/>
            <person name="Gharbi K."/>
            <person name="Hall N."/>
            <person name="Watson M."/>
            <person name="Adriaenssens E.M."/>
            <person name="Foster-Nyarko E."/>
            <person name="Jarju S."/>
            <person name="Secka A."/>
            <person name="Antonio M."/>
            <person name="Oren A."/>
            <person name="Chaudhuri R."/>
            <person name="La Ragione R.M."/>
            <person name="Hildebrand F."/>
            <person name="Pallen M.J."/>
        </authorList>
    </citation>
    <scope>NUCLEOTIDE SEQUENCE [LARGE SCALE GENOMIC DNA]</scope>
    <source>
        <strain evidence="4 5">Sa1CVA4</strain>
    </source>
</reference>
<evidence type="ECO:0000259" key="3">
    <source>
        <dbReference type="PROSITE" id="PS51186"/>
    </source>
</evidence>